<comment type="function">
    <text evidence="5">An accessory protein needed during the final step in the assembly of 30S ribosomal subunit, possibly for assembly of the head region. Essential for efficient processing of 16S rRNA. May be needed both before and after RbfA during the maturation of 16S rRNA. It has affinity for free ribosomal 30S subunits but not for 70S ribosomes.</text>
</comment>
<dbReference type="PANTHER" id="PTHR33692:SF1">
    <property type="entry name" value="RIBOSOME MATURATION FACTOR RIMM"/>
    <property type="match status" value="1"/>
</dbReference>
<evidence type="ECO:0000313" key="9">
    <source>
        <dbReference type="Proteomes" id="UP000824044"/>
    </source>
</evidence>
<keyword evidence="2 5" id="KW-0690">Ribosome biogenesis</keyword>
<dbReference type="EMBL" id="DXBS01000083">
    <property type="protein sequence ID" value="HIZ24666.1"/>
    <property type="molecule type" value="Genomic_DNA"/>
</dbReference>
<dbReference type="AlphaFoldDB" id="A0A9D2DWK3"/>
<reference evidence="8" key="2">
    <citation type="submission" date="2021-04" db="EMBL/GenBank/DDBJ databases">
        <authorList>
            <person name="Gilroy R."/>
        </authorList>
    </citation>
    <scope>NUCLEOTIDE SEQUENCE</scope>
    <source>
        <strain evidence="8">CHK33-5263</strain>
    </source>
</reference>
<sequence>MTDKLIVGEVLKPQGIRGELKVKPFTDDAEDFHNFSRVFLDNAEYKVISVRTGAGLVFLGLKGVADRNAAELLRGKQIVVPRAEAPALEEGRYYVADLLGCAVVTEEGERLGTLTDVRQAATDIYTLHDGTREVMFPVADGVVTAVDIGAGKIVVNKKRYLEVAVL</sequence>
<feature type="domain" description="RimM N-terminal" evidence="6">
    <location>
        <begin position="7"/>
        <end position="83"/>
    </location>
</feature>
<comment type="similarity">
    <text evidence="5">Belongs to the RimM family.</text>
</comment>
<comment type="caution">
    <text evidence="8">The sequence shown here is derived from an EMBL/GenBank/DDBJ whole genome shotgun (WGS) entry which is preliminary data.</text>
</comment>
<dbReference type="InterPro" id="IPR002676">
    <property type="entry name" value="RimM_N"/>
</dbReference>
<proteinExistence type="inferred from homology"/>
<name>A0A9D2DWK3_9FIRM</name>
<feature type="domain" description="PRC-barrel" evidence="7">
    <location>
        <begin position="91"/>
        <end position="156"/>
    </location>
</feature>
<evidence type="ECO:0000313" key="8">
    <source>
        <dbReference type="EMBL" id="HIZ24666.1"/>
    </source>
</evidence>
<evidence type="ECO:0000256" key="4">
    <source>
        <dbReference type="ARBA" id="ARBA00023186"/>
    </source>
</evidence>
<dbReference type="InterPro" id="IPR009000">
    <property type="entry name" value="Transl_B-barrel_sf"/>
</dbReference>
<keyword evidence="4 5" id="KW-0143">Chaperone</keyword>
<dbReference type="Proteomes" id="UP000824044">
    <property type="component" value="Unassembled WGS sequence"/>
</dbReference>
<comment type="subunit">
    <text evidence="5">Binds ribosomal protein uS19.</text>
</comment>
<comment type="domain">
    <text evidence="5">The PRC barrel domain binds ribosomal protein uS19.</text>
</comment>
<dbReference type="PANTHER" id="PTHR33692">
    <property type="entry name" value="RIBOSOME MATURATION FACTOR RIMM"/>
    <property type="match status" value="1"/>
</dbReference>
<gene>
    <name evidence="5 8" type="primary">rimM</name>
    <name evidence="8" type="ORF">H9812_04230</name>
</gene>
<dbReference type="SUPFAM" id="SSF50447">
    <property type="entry name" value="Translation proteins"/>
    <property type="match status" value="1"/>
</dbReference>
<dbReference type="InterPro" id="IPR036976">
    <property type="entry name" value="RimM_N_sf"/>
</dbReference>
<dbReference type="HAMAP" id="MF_00014">
    <property type="entry name" value="Ribosome_mat_RimM"/>
    <property type="match status" value="1"/>
</dbReference>
<evidence type="ECO:0000256" key="5">
    <source>
        <dbReference type="HAMAP-Rule" id="MF_00014"/>
    </source>
</evidence>
<protein>
    <recommendedName>
        <fullName evidence="5">Ribosome maturation factor RimM</fullName>
    </recommendedName>
</protein>
<keyword evidence="1 5" id="KW-0963">Cytoplasm</keyword>
<accession>A0A9D2DWK3</accession>
<dbReference type="Gene3D" id="2.40.30.60">
    <property type="entry name" value="RimM"/>
    <property type="match status" value="1"/>
</dbReference>
<dbReference type="Pfam" id="PF05239">
    <property type="entry name" value="PRC"/>
    <property type="match status" value="1"/>
</dbReference>
<reference evidence="8" key="1">
    <citation type="journal article" date="2021" name="PeerJ">
        <title>Extensive microbial diversity within the chicken gut microbiome revealed by metagenomics and culture.</title>
        <authorList>
            <person name="Gilroy R."/>
            <person name="Ravi A."/>
            <person name="Getino M."/>
            <person name="Pursley I."/>
            <person name="Horton D.L."/>
            <person name="Alikhan N.F."/>
            <person name="Baker D."/>
            <person name="Gharbi K."/>
            <person name="Hall N."/>
            <person name="Watson M."/>
            <person name="Adriaenssens E.M."/>
            <person name="Foster-Nyarko E."/>
            <person name="Jarju S."/>
            <person name="Secka A."/>
            <person name="Antonio M."/>
            <person name="Oren A."/>
            <person name="Chaudhuri R.R."/>
            <person name="La Ragione R."/>
            <person name="Hildebrand F."/>
            <person name="Pallen M.J."/>
        </authorList>
    </citation>
    <scope>NUCLEOTIDE SEQUENCE</scope>
    <source>
        <strain evidence="8">CHK33-5263</strain>
    </source>
</reference>
<dbReference type="InterPro" id="IPR011033">
    <property type="entry name" value="PRC_barrel-like_sf"/>
</dbReference>
<dbReference type="GO" id="GO:0042274">
    <property type="term" value="P:ribosomal small subunit biogenesis"/>
    <property type="evidence" value="ECO:0007669"/>
    <property type="project" value="UniProtKB-UniRule"/>
</dbReference>
<dbReference type="Gene3D" id="2.30.30.240">
    <property type="entry name" value="PRC-barrel domain"/>
    <property type="match status" value="1"/>
</dbReference>
<evidence type="ECO:0000256" key="3">
    <source>
        <dbReference type="ARBA" id="ARBA00022552"/>
    </source>
</evidence>
<dbReference type="Pfam" id="PF01782">
    <property type="entry name" value="RimM"/>
    <property type="match status" value="1"/>
</dbReference>
<dbReference type="InterPro" id="IPR011961">
    <property type="entry name" value="RimM"/>
</dbReference>
<comment type="subcellular location">
    <subcellularLocation>
        <location evidence="5">Cytoplasm</location>
    </subcellularLocation>
</comment>
<organism evidence="8 9">
    <name type="scientific">Candidatus Gallimonas intestinigallinarum</name>
    <dbReference type="NCBI Taxonomy" id="2838604"/>
    <lineage>
        <taxon>Bacteria</taxon>
        <taxon>Bacillati</taxon>
        <taxon>Bacillota</taxon>
        <taxon>Clostridia</taxon>
        <taxon>Candidatus Gallimonas</taxon>
    </lineage>
</organism>
<evidence type="ECO:0000259" key="7">
    <source>
        <dbReference type="Pfam" id="PF05239"/>
    </source>
</evidence>
<evidence type="ECO:0000256" key="2">
    <source>
        <dbReference type="ARBA" id="ARBA00022517"/>
    </source>
</evidence>
<keyword evidence="3 5" id="KW-0698">rRNA processing</keyword>
<dbReference type="InterPro" id="IPR027275">
    <property type="entry name" value="PRC-brl_dom"/>
</dbReference>
<evidence type="ECO:0000256" key="1">
    <source>
        <dbReference type="ARBA" id="ARBA00022490"/>
    </source>
</evidence>
<evidence type="ECO:0000259" key="6">
    <source>
        <dbReference type="Pfam" id="PF01782"/>
    </source>
</evidence>
<dbReference type="GO" id="GO:0043022">
    <property type="term" value="F:ribosome binding"/>
    <property type="evidence" value="ECO:0007669"/>
    <property type="project" value="InterPro"/>
</dbReference>
<dbReference type="GO" id="GO:0005840">
    <property type="term" value="C:ribosome"/>
    <property type="evidence" value="ECO:0007669"/>
    <property type="project" value="InterPro"/>
</dbReference>
<dbReference type="NCBIfam" id="TIGR02273">
    <property type="entry name" value="16S_RimM"/>
    <property type="match status" value="1"/>
</dbReference>
<dbReference type="SUPFAM" id="SSF50346">
    <property type="entry name" value="PRC-barrel domain"/>
    <property type="match status" value="1"/>
</dbReference>
<dbReference type="GO" id="GO:0006364">
    <property type="term" value="P:rRNA processing"/>
    <property type="evidence" value="ECO:0007669"/>
    <property type="project" value="UniProtKB-UniRule"/>
</dbReference>
<dbReference type="GO" id="GO:0005737">
    <property type="term" value="C:cytoplasm"/>
    <property type="evidence" value="ECO:0007669"/>
    <property type="project" value="UniProtKB-SubCell"/>
</dbReference>